<keyword evidence="3" id="KW-1185">Reference proteome</keyword>
<dbReference type="Proteomes" id="UP001497497">
    <property type="component" value="Unassembled WGS sequence"/>
</dbReference>
<organism evidence="2 3">
    <name type="scientific">Lymnaea stagnalis</name>
    <name type="common">Great pond snail</name>
    <name type="synonym">Helix stagnalis</name>
    <dbReference type="NCBI Taxonomy" id="6523"/>
    <lineage>
        <taxon>Eukaryota</taxon>
        <taxon>Metazoa</taxon>
        <taxon>Spiralia</taxon>
        <taxon>Lophotrochozoa</taxon>
        <taxon>Mollusca</taxon>
        <taxon>Gastropoda</taxon>
        <taxon>Heterobranchia</taxon>
        <taxon>Euthyneura</taxon>
        <taxon>Panpulmonata</taxon>
        <taxon>Hygrophila</taxon>
        <taxon>Lymnaeoidea</taxon>
        <taxon>Lymnaeidae</taxon>
        <taxon>Lymnaea</taxon>
    </lineage>
</organism>
<dbReference type="AlphaFoldDB" id="A0AAV2HU61"/>
<reference evidence="2 3" key="1">
    <citation type="submission" date="2024-04" db="EMBL/GenBank/DDBJ databases">
        <authorList>
            <consortium name="Genoscope - CEA"/>
            <person name="William W."/>
        </authorList>
    </citation>
    <scope>NUCLEOTIDE SEQUENCE [LARGE SCALE GENOMIC DNA]</scope>
</reference>
<dbReference type="Pfam" id="PF00147">
    <property type="entry name" value="Fibrinogen_C"/>
    <property type="match status" value="1"/>
</dbReference>
<dbReference type="PANTHER" id="PTHR19143">
    <property type="entry name" value="FIBRINOGEN/TENASCIN/ANGIOPOEITIN"/>
    <property type="match status" value="1"/>
</dbReference>
<dbReference type="InterPro" id="IPR036056">
    <property type="entry name" value="Fibrinogen-like_C"/>
</dbReference>
<dbReference type="InterPro" id="IPR050373">
    <property type="entry name" value="Fibrinogen_C-term_domain"/>
</dbReference>
<gene>
    <name evidence="2" type="ORF">GSLYS_00010099001</name>
</gene>
<dbReference type="SUPFAM" id="SSF56496">
    <property type="entry name" value="Fibrinogen C-terminal domain-like"/>
    <property type="match status" value="1"/>
</dbReference>
<dbReference type="Gene3D" id="3.90.215.10">
    <property type="entry name" value="Gamma Fibrinogen, chain A, domain 1"/>
    <property type="match status" value="1"/>
</dbReference>
<feature type="domain" description="Fibrinogen C-terminal" evidence="1">
    <location>
        <begin position="1"/>
        <end position="154"/>
    </location>
</feature>
<evidence type="ECO:0000313" key="2">
    <source>
        <dbReference type="EMBL" id="CAL1536186.1"/>
    </source>
</evidence>
<evidence type="ECO:0000313" key="3">
    <source>
        <dbReference type="Proteomes" id="UP001497497"/>
    </source>
</evidence>
<feature type="non-terminal residue" evidence="2">
    <location>
        <position position="159"/>
    </location>
</feature>
<dbReference type="GO" id="GO:0005615">
    <property type="term" value="C:extracellular space"/>
    <property type="evidence" value="ECO:0007669"/>
    <property type="project" value="TreeGrafter"/>
</dbReference>
<name>A0AAV2HU61_LYMST</name>
<dbReference type="Gene3D" id="4.10.530.10">
    <property type="entry name" value="Gamma-fibrinogen Carboxyl Terminal Fragment, domain 2"/>
    <property type="match status" value="1"/>
</dbReference>
<feature type="non-terminal residue" evidence="2">
    <location>
        <position position="1"/>
    </location>
</feature>
<proteinExistence type="predicted"/>
<protein>
    <recommendedName>
        <fullName evidence="1">Fibrinogen C-terminal domain-containing protein</fullName>
    </recommendedName>
</protein>
<accession>A0AAV2HU61</accession>
<dbReference type="PANTHER" id="PTHR19143:SF444">
    <property type="entry name" value="PROTEIN SCABROUS"/>
    <property type="match status" value="1"/>
</dbReference>
<evidence type="ECO:0000259" key="1">
    <source>
        <dbReference type="Pfam" id="PF00147"/>
    </source>
</evidence>
<sequence>IFCEITSSGYRYHVFRNNGLVSHNKTFVEYVRGYKIDENNFWIGLDNLSKYATKSAYKTFIMEAIYENNVINATWFKMGFTIANSSQLYKVSWAGQSYYSAGSGRYAFNIYDCFVAYYPFSTWDNDNDLSSSNVAAEAGAGWFFGAYRPCNPLGQLPGP</sequence>
<dbReference type="EMBL" id="CAXITT010000223">
    <property type="protein sequence ID" value="CAL1536186.1"/>
    <property type="molecule type" value="Genomic_DNA"/>
</dbReference>
<dbReference type="InterPro" id="IPR014716">
    <property type="entry name" value="Fibrinogen_a/b/g_C_1"/>
</dbReference>
<dbReference type="InterPro" id="IPR002181">
    <property type="entry name" value="Fibrinogen_a/b/g_C_dom"/>
</dbReference>
<comment type="caution">
    <text evidence="2">The sequence shown here is derived from an EMBL/GenBank/DDBJ whole genome shotgun (WGS) entry which is preliminary data.</text>
</comment>